<feature type="transmembrane region" description="Helical" evidence="8">
    <location>
        <begin position="262"/>
        <end position="280"/>
    </location>
</feature>
<dbReference type="InterPro" id="IPR005467">
    <property type="entry name" value="His_kinase_dom"/>
</dbReference>
<dbReference type="CDD" id="cd00075">
    <property type="entry name" value="HATPase"/>
    <property type="match status" value="1"/>
</dbReference>
<organism evidence="10 11">
    <name type="scientific">Candidatus Azambacteria bacterium RIFCSPLOWO2_01_FULL_37_9</name>
    <dbReference type="NCBI Taxonomy" id="1797297"/>
    <lineage>
        <taxon>Bacteria</taxon>
        <taxon>Candidatus Azamiibacteriota</taxon>
    </lineage>
</organism>
<feature type="coiled-coil region" evidence="7">
    <location>
        <begin position="286"/>
        <end position="313"/>
    </location>
</feature>
<evidence type="ECO:0000256" key="1">
    <source>
        <dbReference type="ARBA" id="ARBA00000085"/>
    </source>
</evidence>
<feature type="transmembrane region" description="Helical" evidence="8">
    <location>
        <begin position="6"/>
        <end position="27"/>
    </location>
</feature>
<feature type="transmembrane region" description="Helical" evidence="8">
    <location>
        <begin position="238"/>
        <end position="256"/>
    </location>
</feature>
<dbReference type="Pfam" id="PF02518">
    <property type="entry name" value="HATPase_c"/>
    <property type="match status" value="1"/>
</dbReference>
<comment type="catalytic activity">
    <reaction evidence="1">
        <text>ATP + protein L-histidine = ADP + protein N-phospho-L-histidine.</text>
        <dbReference type="EC" id="2.7.13.3"/>
    </reaction>
</comment>
<dbReference type="InterPro" id="IPR036890">
    <property type="entry name" value="HATPase_C_sf"/>
</dbReference>
<feature type="transmembrane region" description="Helical" evidence="8">
    <location>
        <begin position="100"/>
        <end position="122"/>
    </location>
</feature>
<dbReference type="SMART" id="SM00388">
    <property type="entry name" value="HisKA"/>
    <property type="match status" value="1"/>
</dbReference>
<evidence type="ECO:0000313" key="11">
    <source>
        <dbReference type="Proteomes" id="UP000177947"/>
    </source>
</evidence>
<evidence type="ECO:0000256" key="7">
    <source>
        <dbReference type="SAM" id="Coils"/>
    </source>
</evidence>
<dbReference type="InterPro" id="IPR003594">
    <property type="entry name" value="HATPase_dom"/>
</dbReference>
<dbReference type="PANTHER" id="PTHR43711">
    <property type="entry name" value="TWO-COMPONENT HISTIDINE KINASE"/>
    <property type="match status" value="1"/>
</dbReference>
<dbReference type="SUPFAM" id="SSF55874">
    <property type="entry name" value="ATPase domain of HSP90 chaperone/DNA topoisomerase II/histidine kinase"/>
    <property type="match status" value="1"/>
</dbReference>
<dbReference type="AlphaFoldDB" id="A0A1F5C8J1"/>
<dbReference type="CDD" id="cd00082">
    <property type="entry name" value="HisKA"/>
    <property type="match status" value="1"/>
</dbReference>
<evidence type="ECO:0000256" key="4">
    <source>
        <dbReference type="ARBA" id="ARBA00022679"/>
    </source>
</evidence>
<evidence type="ECO:0000256" key="8">
    <source>
        <dbReference type="SAM" id="Phobius"/>
    </source>
</evidence>
<dbReference type="GO" id="GO:0000155">
    <property type="term" value="F:phosphorelay sensor kinase activity"/>
    <property type="evidence" value="ECO:0007669"/>
    <property type="project" value="InterPro"/>
</dbReference>
<gene>
    <name evidence="10" type="ORF">A2907_01860</name>
</gene>
<evidence type="ECO:0000256" key="2">
    <source>
        <dbReference type="ARBA" id="ARBA00012438"/>
    </source>
</evidence>
<accession>A0A1F5C8J1</accession>
<evidence type="ECO:0000259" key="9">
    <source>
        <dbReference type="PROSITE" id="PS50109"/>
    </source>
</evidence>
<keyword evidence="8" id="KW-1133">Transmembrane helix</keyword>
<dbReference type="Pfam" id="PF16927">
    <property type="entry name" value="HisKA_7TM"/>
    <property type="match status" value="1"/>
</dbReference>
<comment type="caution">
    <text evidence="10">The sequence shown here is derived from an EMBL/GenBank/DDBJ whole genome shotgun (WGS) entry which is preliminary data.</text>
</comment>
<feature type="transmembrane region" description="Helical" evidence="8">
    <location>
        <begin position="142"/>
        <end position="162"/>
    </location>
</feature>
<evidence type="ECO:0000256" key="5">
    <source>
        <dbReference type="ARBA" id="ARBA00022777"/>
    </source>
</evidence>
<feature type="transmembrane region" description="Helical" evidence="8">
    <location>
        <begin position="206"/>
        <end position="226"/>
    </location>
</feature>
<protein>
    <recommendedName>
        <fullName evidence="2">histidine kinase</fullName>
        <ecNumber evidence="2">2.7.13.3</ecNumber>
    </recommendedName>
</protein>
<dbReference type="Gene3D" id="3.30.565.10">
    <property type="entry name" value="Histidine kinase-like ATPase, C-terminal domain"/>
    <property type="match status" value="1"/>
</dbReference>
<dbReference type="PANTHER" id="PTHR43711:SF31">
    <property type="entry name" value="HISTIDINE KINASE"/>
    <property type="match status" value="1"/>
</dbReference>
<sequence length="548" mass="61477">MIISPEISFISVMIMIVAIGILGFLVFFSNRKSATNKAFLFFSTMTIVWSLFNYLSYQFSSSNFILWTLRLVMFSAVWQVFSIFTLFYVAPQEKVIFPRLYKFCIVPLVIIVSILTLTPVIFRGIKKLAPAGQSSVMDIAPGIIFFGLLSIGLTVVGFFILIKKIINRKGAERTQLVFLLIGALIFFVFLILFNFILPAFFDNPRFTPLGAIFAFPFIALTSYAILKHGLFNVKVIATELLSFAIWIAVLAQFLMANTLNDRLLSGGVFVFVVIFGIFLIRSVKKEVSQREELEELTHELKHANEELKQIDKVKSEFISIVSHQLRTPLSITKGYVSMILENIYGEVSDKIKNVLQKVYVSNEGLIALVNNLLDLSRMEAGTIKYEFTNESFEKMVDEIVMELELEAKHRDLWLRWNKPKKPMPLIKADGIKLKQVIEILIENSLKYTPKGGVDVSLGKDGDALLFKVKDTGIGVDSKELGHLFNKFGRGSEGSKVNVTGVGLGLYAAKQIVLAHGGQIWVESEGIKKGSTFCVKLPLDSTQVKPTVT</sequence>
<keyword evidence="8" id="KW-0472">Membrane</keyword>
<dbReference type="PROSITE" id="PS50109">
    <property type="entry name" value="HIS_KIN"/>
    <property type="match status" value="1"/>
</dbReference>
<dbReference type="Gene3D" id="1.10.287.130">
    <property type="match status" value="1"/>
</dbReference>
<keyword evidence="3" id="KW-0597">Phosphoprotein</keyword>
<keyword evidence="6" id="KW-0902">Two-component regulatory system</keyword>
<evidence type="ECO:0000256" key="3">
    <source>
        <dbReference type="ARBA" id="ARBA00022553"/>
    </source>
</evidence>
<dbReference type="InterPro" id="IPR050736">
    <property type="entry name" value="Sensor_HK_Regulatory"/>
</dbReference>
<dbReference type="InterPro" id="IPR003661">
    <property type="entry name" value="HisK_dim/P_dom"/>
</dbReference>
<dbReference type="PRINTS" id="PR00344">
    <property type="entry name" value="BCTRLSENSOR"/>
</dbReference>
<feature type="transmembrane region" description="Helical" evidence="8">
    <location>
        <begin position="65"/>
        <end position="88"/>
    </location>
</feature>
<dbReference type="SMART" id="SM00387">
    <property type="entry name" value="HATPase_c"/>
    <property type="match status" value="1"/>
</dbReference>
<dbReference type="InterPro" id="IPR036097">
    <property type="entry name" value="HisK_dim/P_sf"/>
</dbReference>
<dbReference type="EC" id="2.7.13.3" evidence="2"/>
<evidence type="ECO:0000313" key="10">
    <source>
        <dbReference type="EMBL" id="OGD39151.1"/>
    </source>
</evidence>
<keyword evidence="7" id="KW-0175">Coiled coil</keyword>
<feature type="domain" description="Histidine kinase" evidence="9">
    <location>
        <begin position="320"/>
        <end position="540"/>
    </location>
</feature>
<feature type="transmembrane region" description="Helical" evidence="8">
    <location>
        <begin position="39"/>
        <end position="59"/>
    </location>
</feature>
<dbReference type="InterPro" id="IPR031621">
    <property type="entry name" value="HisKA_7TM"/>
</dbReference>
<keyword evidence="8" id="KW-0812">Transmembrane</keyword>
<dbReference type="InterPro" id="IPR004358">
    <property type="entry name" value="Sig_transdc_His_kin-like_C"/>
</dbReference>
<dbReference type="Proteomes" id="UP000177947">
    <property type="component" value="Unassembled WGS sequence"/>
</dbReference>
<dbReference type="EMBL" id="MEYQ01000015">
    <property type="protein sequence ID" value="OGD39151.1"/>
    <property type="molecule type" value="Genomic_DNA"/>
</dbReference>
<keyword evidence="5" id="KW-0418">Kinase</keyword>
<dbReference type="Pfam" id="PF00512">
    <property type="entry name" value="HisKA"/>
    <property type="match status" value="1"/>
</dbReference>
<dbReference type="SUPFAM" id="SSF47384">
    <property type="entry name" value="Homodimeric domain of signal transducing histidine kinase"/>
    <property type="match status" value="1"/>
</dbReference>
<keyword evidence="4" id="KW-0808">Transferase</keyword>
<name>A0A1F5C8J1_9BACT</name>
<feature type="transmembrane region" description="Helical" evidence="8">
    <location>
        <begin position="174"/>
        <end position="200"/>
    </location>
</feature>
<proteinExistence type="predicted"/>
<reference evidence="10 11" key="1">
    <citation type="journal article" date="2016" name="Nat. Commun.">
        <title>Thousands of microbial genomes shed light on interconnected biogeochemical processes in an aquifer system.</title>
        <authorList>
            <person name="Anantharaman K."/>
            <person name="Brown C.T."/>
            <person name="Hug L.A."/>
            <person name="Sharon I."/>
            <person name="Castelle C.J."/>
            <person name="Probst A.J."/>
            <person name="Thomas B.C."/>
            <person name="Singh A."/>
            <person name="Wilkins M.J."/>
            <person name="Karaoz U."/>
            <person name="Brodie E.L."/>
            <person name="Williams K.H."/>
            <person name="Hubbard S.S."/>
            <person name="Banfield J.F."/>
        </authorList>
    </citation>
    <scope>NUCLEOTIDE SEQUENCE [LARGE SCALE GENOMIC DNA]</scope>
</reference>
<evidence type="ECO:0000256" key="6">
    <source>
        <dbReference type="ARBA" id="ARBA00023012"/>
    </source>
</evidence>